<evidence type="ECO:0000259" key="13">
    <source>
        <dbReference type="SMART" id="SM00477"/>
    </source>
</evidence>
<gene>
    <name evidence="17" type="ORF">TSA66_00615</name>
    <name evidence="15" type="ORF">TSA66_14080</name>
    <name evidence="16" type="ORF">TSA66_16415</name>
</gene>
<name>A0A0C2BLA0_9BURK</name>
<dbReference type="InterPro" id="IPR020821">
    <property type="entry name" value="ENPP1-3/EXOG-like_nuc-like"/>
</dbReference>
<accession>A0A0C2BLA0</accession>
<proteinExistence type="inferred from homology"/>
<dbReference type="PROSITE" id="PS51257">
    <property type="entry name" value="PROKAR_LIPOPROTEIN"/>
    <property type="match status" value="1"/>
</dbReference>
<feature type="domain" description="ENPP1-3/EXOG-like endonuclease/phosphodiesterase" evidence="13">
    <location>
        <begin position="52"/>
        <end position="241"/>
    </location>
</feature>
<evidence type="ECO:0000256" key="1">
    <source>
        <dbReference type="ARBA" id="ARBA00001946"/>
    </source>
</evidence>
<dbReference type="Proteomes" id="UP000031572">
    <property type="component" value="Unassembled WGS sequence"/>
</dbReference>
<evidence type="ECO:0000259" key="14">
    <source>
        <dbReference type="SMART" id="SM00892"/>
    </source>
</evidence>
<feature type="domain" description="DNA/RNA non-specific endonuclease/pyrophosphatase/phosphodiesterase" evidence="14">
    <location>
        <begin position="51"/>
        <end position="241"/>
    </location>
</feature>
<protein>
    <recommendedName>
        <fullName evidence="10">Endonuclease</fullName>
        <ecNumber evidence="10">3.1.30.-</ecNumber>
    </recommendedName>
</protein>
<evidence type="ECO:0000313" key="18">
    <source>
        <dbReference type="Proteomes" id="UP000031572"/>
    </source>
</evidence>
<keyword evidence="4 9" id="KW-0479">Metal-binding</keyword>
<keyword evidence="6 10" id="KW-0378">Hydrolase</keyword>
<evidence type="ECO:0000313" key="15">
    <source>
        <dbReference type="EMBL" id="KIF81664.1"/>
    </source>
</evidence>
<comment type="similarity">
    <text evidence="2 10">Belongs to the DNA/RNA non-specific endonuclease family.</text>
</comment>
<evidence type="ECO:0000256" key="11">
    <source>
        <dbReference type="SAM" id="MobiDB-lite"/>
    </source>
</evidence>
<evidence type="ECO:0000256" key="8">
    <source>
        <dbReference type="PIRSR" id="PIRSR640255-1"/>
    </source>
</evidence>
<feature type="binding site" evidence="9">
    <location>
        <position position="146"/>
    </location>
    <ligand>
        <name>Mg(2+)</name>
        <dbReference type="ChEBI" id="CHEBI:18420"/>
        <note>catalytic</note>
    </ligand>
</feature>
<dbReference type="Gene3D" id="3.40.570.10">
    <property type="entry name" value="Extracellular Endonuclease, subunit A"/>
    <property type="match status" value="1"/>
</dbReference>
<dbReference type="EMBL" id="JWJG01000028">
    <property type="protein sequence ID" value="KIF81664.1"/>
    <property type="molecule type" value="Genomic_DNA"/>
</dbReference>
<evidence type="ECO:0000256" key="4">
    <source>
        <dbReference type="ARBA" id="ARBA00022723"/>
    </source>
</evidence>
<dbReference type="STRING" id="709839.TSA66_00615"/>
<feature type="region of interest" description="Disordered" evidence="11">
    <location>
        <begin position="247"/>
        <end position="273"/>
    </location>
</feature>
<feature type="active site" description="Proton acceptor" evidence="8">
    <location>
        <position position="116"/>
    </location>
</feature>
<keyword evidence="5 10" id="KW-0255">Endonuclease</keyword>
<evidence type="ECO:0000313" key="16">
    <source>
        <dbReference type="EMBL" id="KIF82025.1"/>
    </source>
</evidence>
<dbReference type="RefSeq" id="WP_040038557.1">
    <property type="nucleotide sequence ID" value="NZ_JWJG01000007.1"/>
</dbReference>
<evidence type="ECO:0000256" key="9">
    <source>
        <dbReference type="PIRSR" id="PIRSR640255-2"/>
    </source>
</evidence>
<dbReference type="SMART" id="SM00892">
    <property type="entry name" value="Endonuclease_NS"/>
    <property type="match status" value="1"/>
</dbReference>
<dbReference type="AlphaFoldDB" id="A0A0C2BLA0"/>
<evidence type="ECO:0000256" key="7">
    <source>
        <dbReference type="ARBA" id="ARBA00022842"/>
    </source>
</evidence>
<dbReference type="GO" id="GO:0016787">
    <property type="term" value="F:hydrolase activity"/>
    <property type="evidence" value="ECO:0007669"/>
    <property type="project" value="UniProtKB-KW"/>
</dbReference>
<dbReference type="InterPro" id="IPR001604">
    <property type="entry name" value="Endo_G_ENPP1-like_dom"/>
</dbReference>
<evidence type="ECO:0000256" key="6">
    <source>
        <dbReference type="ARBA" id="ARBA00022801"/>
    </source>
</evidence>
<evidence type="ECO:0000256" key="12">
    <source>
        <dbReference type="SAM" id="SignalP"/>
    </source>
</evidence>
<dbReference type="PANTHER" id="PTHR13966">
    <property type="entry name" value="ENDONUCLEASE RELATED"/>
    <property type="match status" value="1"/>
</dbReference>
<dbReference type="GO" id="GO:0003676">
    <property type="term" value="F:nucleic acid binding"/>
    <property type="evidence" value="ECO:0007669"/>
    <property type="project" value="InterPro"/>
</dbReference>
<dbReference type="InterPro" id="IPR044929">
    <property type="entry name" value="DNA/RNA_non-sp_Endonuclease_sf"/>
</dbReference>
<evidence type="ECO:0000313" key="17">
    <source>
        <dbReference type="EMBL" id="KIF84089.1"/>
    </source>
</evidence>
<reference evidence="16 18" key="1">
    <citation type="submission" date="2014-12" db="EMBL/GenBank/DDBJ databases">
        <title>Denitrispirillum autotrophicum gen. nov., sp. nov., Denitrifying, Facultatively Autotrophic Bacteria Isolated from Rice Paddy Soil.</title>
        <authorList>
            <person name="Ishii S."/>
            <person name="Ashida N."/>
            <person name="Ohno H."/>
            <person name="Otsuka S."/>
            <person name="Yokota A."/>
            <person name="Senoo K."/>
        </authorList>
    </citation>
    <scope>NUCLEOTIDE SEQUENCE [LARGE SCALE GENOMIC DNA]</scope>
    <source>
        <strain evidence="16 18">TSA66</strain>
    </source>
</reference>
<dbReference type="PROSITE" id="PS01070">
    <property type="entry name" value="NUCLEASE_NON_SPEC"/>
    <property type="match status" value="1"/>
</dbReference>
<dbReference type="SUPFAM" id="SSF54060">
    <property type="entry name" value="His-Me finger endonucleases"/>
    <property type="match status" value="1"/>
</dbReference>
<dbReference type="EC" id="3.1.30.-" evidence="10"/>
<feature type="signal peptide" evidence="12">
    <location>
        <begin position="1"/>
        <end position="21"/>
    </location>
</feature>
<dbReference type="EMBL" id="JWJG01000007">
    <property type="protein sequence ID" value="KIF84089.1"/>
    <property type="molecule type" value="Genomic_DNA"/>
</dbReference>
<keyword evidence="7" id="KW-0460">Magnesium</keyword>
<evidence type="ECO:0000256" key="5">
    <source>
        <dbReference type="ARBA" id="ARBA00022759"/>
    </source>
</evidence>
<dbReference type="GO" id="GO:0046872">
    <property type="term" value="F:metal ion binding"/>
    <property type="evidence" value="ECO:0007669"/>
    <property type="project" value="UniProtKB-KW"/>
</dbReference>
<evidence type="ECO:0000256" key="3">
    <source>
        <dbReference type="ARBA" id="ARBA00022722"/>
    </source>
</evidence>
<dbReference type="SMART" id="SM00477">
    <property type="entry name" value="NUC"/>
    <property type="match status" value="1"/>
</dbReference>
<dbReference type="InterPro" id="IPR018524">
    <property type="entry name" value="DNA/RNA_endonuclease_AS"/>
</dbReference>
<comment type="caution">
    <text evidence="16">The sequence shown here is derived from an EMBL/GenBank/DDBJ whole genome shotgun (WGS) entry which is preliminary data.</text>
</comment>
<comment type="cofactor">
    <cofactor evidence="1 10">
        <name>Mg(2+)</name>
        <dbReference type="ChEBI" id="CHEBI:18420"/>
    </cofactor>
</comment>
<dbReference type="InterPro" id="IPR044925">
    <property type="entry name" value="His-Me_finger_sf"/>
</dbReference>
<feature type="chain" id="PRO_5007392188" description="Endonuclease" evidence="12">
    <location>
        <begin position="22"/>
        <end position="273"/>
    </location>
</feature>
<dbReference type="Pfam" id="PF01223">
    <property type="entry name" value="Endonuclease_NS"/>
    <property type="match status" value="1"/>
</dbReference>
<keyword evidence="18" id="KW-1185">Reference proteome</keyword>
<keyword evidence="3 10" id="KW-0540">Nuclease</keyword>
<organism evidence="16 18">
    <name type="scientific">Noviherbaspirillum autotrophicum</name>
    <dbReference type="NCBI Taxonomy" id="709839"/>
    <lineage>
        <taxon>Bacteria</taxon>
        <taxon>Pseudomonadati</taxon>
        <taxon>Pseudomonadota</taxon>
        <taxon>Betaproteobacteria</taxon>
        <taxon>Burkholderiales</taxon>
        <taxon>Oxalobacteraceae</taxon>
        <taxon>Noviherbaspirillum</taxon>
    </lineage>
</organism>
<dbReference type="OrthoDB" id="9811262at2"/>
<dbReference type="PANTHER" id="PTHR13966:SF5">
    <property type="entry name" value="ENDONUCLEASE G, MITOCHONDRIAL"/>
    <property type="match status" value="1"/>
</dbReference>
<keyword evidence="12" id="KW-0732">Signal</keyword>
<evidence type="ECO:0000256" key="10">
    <source>
        <dbReference type="RuleBase" id="RU366055"/>
    </source>
</evidence>
<dbReference type="GO" id="GO:0004519">
    <property type="term" value="F:endonuclease activity"/>
    <property type="evidence" value="ECO:0007669"/>
    <property type="project" value="UniProtKB-UniRule"/>
</dbReference>
<evidence type="ECO:0000256" key="2">
    <source>
        <dbReference type="ARBA" id="ARBA00010052"/>
    </source>
</evidence>
<dbReference type="EMBL" id="JWJG01000028">
    <property type="protein sequence ID" value="KIF82025.1"/>
    <property type="molecule type" value="Genomic_DNA"/>
</dbReference>
<feature type="compositionally biased region" description="Basic and acidic residues" evidence="11">
    <location>
        <begin position="263"/>
        <end position="273"/>
    </location>
</feature>
<sequence length="273" mass="30369">MKFRLVLGIAVLLLATSGCTTKPTSCADHFLDGQAPVITSPNLAKKTTMLCFEGYAVTYSGVSRTPLWSAEHLTEKRVDEAGRLKRKNAFHMEEQLPPADRSELADYVRSGFDRGHMAPNGDMPTENAQYESFSLVNIIPQNPKNNQILWEGIEEATRELAREDKELYVVTGPIFEGNDLARINGRVLVPTSVYKAIYDPAQKQAGAYVTPNAEGMEYQTMSIADLEQRIHITVFPKLAPEVKAMKMPMPVPTPHGRRSAKSKPVEVDPPERQ</sequence>
<dbReference type="InterPro" id="IPR040255">
    <property type="entry name" value="Non-specific_endonuclease"/>
</dbReference>